<dbReference type="GO" id="GO:0033014">
    <property type="term" value="P:tetrapyrrole biosynthetic process"/>
    <property type="evidence" value="ECO:0007669"/>
    <property type="project" value="InterPro"/>
</dbReference>
<dbReference type="EMBL" id="JMIX01000008">
    <property type="protein sequence ID" value="KEO92731.1"/>
    <property type="molecule type" value="Genomic_DNA"/>
</dbReference>
<organism evidence="1 2">
    <name type="scientific">Erythrobacter litoralis</name>
    <dbReference type="NCBI Taxonomy" id="39960"/>
    <lineage>
        <taxon>Bacteria</taxon>
        <taxon>Pseudomonadati</taxon>
        <taxon>Pseudomonadota</taxon>
        <taxon>Alphaproteobacteria</taxon>
        <taxon>Sphingomonadales</taxon>
        <taxon>Erythrobacteraceae</taxon>
        <taxon>Erythrobacter/Porphyrobacter group</taxon>
        <taxon>Erythrobacter</taxon>
    </lineage>
</organism>
<sequence length="78" mass="8094">MRRPVIAVRPEPGLAATLALAREMGIEAHGTPLFEIRPCAWTAPDPATIDALLVGSANAFAHGGAALARFADKPVHAV</sequence>
<keyword evidence="2" id="KW-1185">Reference proteome</keyword>
<dbReference type="Gene3D" id="3.40.50.10090">
    <property type="match status" value="1"/>
</dbReference>
<dbReference type="SUPFAM" id="SSF69618">
    <property type="entry name" value="HemD-like"/>
    <property type="match status" value="1"/>
</dbReference>
<evidence type="ECO:0008006" key="3">
    <source>
        <dbReference type="Google" id="ProtNLM"/>
    </source>
</evidence>
<gene>
    <name evidence="1" type="ORF">EH32_13125</name>
</gene>
<proteinExistence type="predicted"/>
<dbReference type="GO" id="GO:0004852">
    <property type="term" value="F:uroporphyrinogen-III synthase activity"/>
    <property type="evidence" value="ECO:0007669"/>
    <property type="project" value="InterPro"/>
</dbReference>
<accession>A0A074MD46</accession>
<dbReference type="InterPro" id="IPR036108">
    <property type="entry name" value="4pyrrol_syn_uPrphyn_synt_sf"/>
</dbReference>
<evidence type="ECO:0000313" key="2">
    <source>
        <dbReference type="Proteomes" id="UP000027866"/>
    </source>
</evidence>
<dbReference type="AlphaFoldDB" id="A0A074MD46"/>
<dbReference type="Proteomes" id="UP000027866">
    <property type="component" value="Unassembled WGS sequence"/>
</dbReference>
<comment type="caution">
    <text evidence="1">The sequence shown here is derived from an EMBL/GenBank/DDBJ whole genome shotgun (WGS) entry which is preliminary data.</text>
</comment>
<evidence type="ECO:0000313" key="1">
    <source>
        <dbReference type="EMBL" id="KEO92731.1"/>
    </source>
</evidence>
<feature type="non-terminal residue" evidence="1">
    <location>
        <position position="78"/>
    </location>
</feature>
<name>A0A074MD46_9SPHN</name>
<reference evidence="1 2" key="1">
    <citation type="submission" date="2014-04" db="EMBL/GenBank/DDBJ databases">
        <title>A comprehensive comparison of genomes of Erythrobacter spp. Strains.</title>
        <authorList>
            <person name="Zheng Q."/>
        </authorList>
    </citation>
    <scope>NUCLEOTIDE SEQUENCE [LARGE SCALE GENOMIC DNA]</scope>
    <source>
        <strain evidence="1 2">DSM 8509</strain>
    </source>
</reference>
<protein>
    <recommendedName>
        <fullName evidence="3">Uroporphyrinogen-III synthase</fullName>
    </recommendedName>
</protein>